<evidence type="ECO:0000313" key="3">
    <source>
        <dbReference type="Proteomes" id="UP000593994"/>
    </source>
</evidence>
<protein>
    <submittedName>
        <fullName evidence="1">Uncharacterized protein</fullName>
    </submittedName>
</protein>
<gene>
    <name evidence="2" type="ORF">HUE88_04900</name>
    <name evidence="1" type="ORF">HUE88_07140</name>
</gene>
<dbReference type="AlphaFoldDB" id="A0A7S7RM02"/>
<evidence type="ECO:0000313" key="1">
    <source>
        <dbReference type="EMBL" id="QOY50923.1"/>
    </source>
</evidence>
<keyword evidence="3" id="KW-1185">Reference proteome</keyword>
<dbReference type="KEGG" id="sbal:HUE88_04900"/>
<dbReference type="RefSeq" id="WP_194368043.1">
    <property type="nucleotide sequence ID" value="NZ_CP054492.1"/>
</dbReference>
<accession>A0A7S7RM02</accession>
<reference evidence="1 3" key="1">
    <citation type="submission" date="2020-05" db="EMBL/GenBank/DDBJ databases">
        <title>Sulfurimonas marisnigri, sp. nov., and Sulfurimonas baltica, sp. nov., manganese oxide reducing chemolithoautotrophs of the class Epsilonproteobacteria isolated from the pelagic redoxclines of the Black and Baltic Seas and emended description of the genus Sulfurimonas.</title>
        <authorList>
            <person name="Henkel J.V."/>
            <person name="Laudan C."/>
            <person name="Werner J."/>
            <person name="Neu T."/>
            <person name="Plewe S."/>
            <person name="Sproer C."/>
            <person name="Bunk B."/>
            <person name="Schulz-Vogt H.N."/>
        </authorList>
    </citation>
    <scope>NUCLEOTIDE SEQUENCE [LARGE SCALE GENOMIC DNA]</scope>
    <source>
        <strain evidence="1 3">GD2</strain>
    </source>
</reference>
<dbReference type="EMBL" id="CP054492">
    <property type="protein sequence ID" value="QOY53023.1"/>
    <property type="molecule type" value="Genomic_DNA"/>
</dbReference>
<organism evidence="1 3">
    <name type="scientific">Candidatus Sulfurimonas baltica</name>
    <dbReference type="NCBI Taxonomy" id="2740404"/>
    <lineage>
        <taxon>Bacteria</taxon>
        <taxon>Pseudomonadati</taxon>
        <taxon>Campylobacterota</taxon>
        <taxon>Epsilonproteobacteria</taxon>
        <taxon>Campylobacterales</taxon>
        <taxon>Sulfurimonadaceae</taxon>
        <taxon>Sulfurimonas</taxon>
    </lineage>
</organism>
<evidence type="ECO:0000313" key="2">
    <source>
        <dbReference type="EMBL" id="QOY53023.1"/>
    </source>
</evidence>
<name>A0A7S7RM02_9BACT</name>
<dbReference type="Proteomes" id="UP000593994">
    <property type="component" value="Chromosome"/>
</dbReference>
<proteinExistence type="predicted"/>
<dbReference type="KEGG" id="sbal:HUE88_07140"/>
<sequence>MTYGEYYYLVKYDMKLVDGSWIAKSPNMKIPLQMSREEASVYYTLKFREYWKNLNLTQK</sequence>
<dbReference type="EMBL" id="CP054492">
    <property type="protein sequence ID" value="QOY50923.1"/>
    <property type="molecule type" value="Genomic_DNA"/>
</dbReference>